<sequence>MITDHTIHNIADLQIAEITTTDLTIGNAQLFLEIIMNLPVDRIVIRKENLDESFFDLRTGLAGEILQKVVNYRMRLAIVGDYSAYTSKSLKDFIYESNKSNTVVFVGTIDEALKRMSD</sequence>
<comment type="caution">
    <text evidence="2">The sequence shown here is derived from an EMBL/GenBank/DDBJ whole genome shotgun (WGS) entry which is preliminary data.</text>
</comment>
<gene>
    <name evidence="2" type="ORF">KK083_22305</name>
</gene>
<evidence type="ECO:0000259" key="1">
    <source>
        <dbReference type="Pfam" id="PF13788"/>
    </source>
</evidence>
<dbReference type="EMBL" id="JAHESF010000027">
    <property type="protein sequence ID" value="MBT1699643.1"/>
    <property type="molecule type" value="Genomic_DNA"/>
</dbReference>
<organism evidence="2 3">
    <name type="scientific">Chryseosolibacter histidini</name>
    <dbReference type="NCBI Taxonomy" id="2782349"/>
    <lineage>
        <taxon>Bacteria</taxon>
        <taxon>Pseudomonadati</taxon>
        <taxon>Bacteroidota</taxon>
        <taxon>Cytophagia</taxon>
        <taxon>Cytophagales</taxon>
        <taxon>Chryseotaleaceae</taxon>
        <taxon>Chryseosolibacter</taxon>
    </lineage>
</organism>
<protein>
    <submittedName>
        <fullName evidence="2">DUF4180 domain-containing protein</fullName>
    </submittedName>
</protein>
<accession>A0AAP2DQT4</accession>
<evidence type="ECO:0000313" key="3">
    <source>
        <dbReference type="Proteomes" id="UP001319200"/>
    </source>
</evidence>
<evidence type="ECO:0000313" key="2">
    <source>
        <dbReference type="EMBL" id="MBT1699643.1"/>
    </source>
</evidence>
<keyword evidence="3" id="KW-1185">Reference proteome</keyword>
<dbReference type="Pfam" id="PF13788">
    <property type="entry name" value="DUF4180"/>
    <property type="match status" value="1"/>
</dbReference>
<dbReference type="InterPro" id="IPR025438">
    <property type="entry name" value="DUF4180"/>
</dbReference>
<feature type="domain" description="DUF4180" evidence="1">
    <location>
        <begin position="13"/>
        <end position="115"/>
    </location>
</feature>
<proteinExistence type="predicted"/>
<name>A0AAP2DQT4_9BACT</name>
<dbReference type="RefSeq" id="WP_254167733.1">
    <property type="nucleotide sequence ID" value="NZ_JAHESF010000027.1"/>
</dbReference>
<reference evidence="2 3" key="1">
    <citation type="submission" date="2021-05" db="EMBL/GenBank/DDBJ databases">
        <title>A Polyphasic approach of four new species of the genus Ohtaekwangia: Ohtaekwangia histidinii sp. nov., Ohtaekwangia cretensis sp. nov., Ohtaekwangia indiensis sp. nov., Ohtaekwangia reichenbachii sp. nov. from diverse environment.</title>
        <authorList>
            <person name="Octaviana S."/>
        </authorList>
    </citation>
    <scope>NUCLEOTIDE SEQUENCE [LARGE SCALE GENOMIC DNA]</scope>
    <source>
        <strain evidence="2 3">PWU4</strain>
    </source>
</reference>
<dbReference type="Proteomes" id="UP001319200">
    <property type="component" value="Unassembled WGS sequence"/>
</dbReference>
<dbReference type="AlphaFoldDB" id="A0AAP2DQT4"/>